<organism evidence="2 3">
    <name type="scientific">Aduncisulcus paluster</name>
    <dbReference type="NCBI Taxonomy" id="2918883"/>
    <lineage>
        <taxon>Eukaryota</taxon>
        <taxon>Metamonada</taxon>
        <taxon>Carpediemonas-like organisms</taxon>
        <taxon>Aduncisulcus</taxon>
    </lineage>
</organism>
<sequence length="462" mass="51653">MLCDEAQSDIERSEEFESSDGEGITRRDFNICRKMWGGLWDKRYASDVDGDGRVVGMLTPIQLRSFLMSANLTVELLTRVIKDINAIISAGDGVCLHKRSVYLTLDSAFKALRLKRKCDGTSNVVLRFECLHASVVMHRVLSECRSAIFCSGTIVDTDSFCAEMGIDNADVISTGHVVSSAQLHVRVVDAPNFKFEYGVFQELARFKSNEYEDLPWDKMSNLKCFITQLILSSHPFTKESLSDMRTAMEQDMPTSALIPFSPGEISIFAITKHMATPNLQLITGGTLTAPPHPTMAILNYGKGQLDKKRIFVRCKHCQRSIGHMHHSKWRSRWTEDDFKCTCPRFLACPVISVITPRDRYSLVICGNDYILHESLSLTYDQICAEFASLTLPPQAHVEVPVVVAHTPEAEFIPLEDDFGTGGPSETSDSSFIAPTHSQLISSFSQELPEVSAIDRYVHSDSY</sequence>
<keyword evidence="3" id="KW-1185">Reference proteome</keyword>
<comment type="caution">
    <text evidence="2">The sequence shown here is derived from an EMBL/GenBank/DDBJ whole genome shotgun (WGS) entry which is preliminary data.</text>
</comment>
<proteinExistence type="predicted"/>
<evidence type="ECO:0000256" key="1">
    <source>
        <dbReference type="SAM" id="MobiDB-lite"/>
    </source>
</evidence>
<reference evidence="2" key="1">
    <citation type="submission" date="2022-03" db="EMBL/GenBank/DDBJ databases">
        <title>Draft genome sequence of Aduncisulcus paluster, a free-living microaerophilic Fornicata.</title>
        <authorList>
            <person name="Yuyama I."/>
            <person name="Kume K."/>
            <person name="Tamura T."/>
            <person name="Inagaki Y."/>
            <person name="Hashimoto T."/>
        </authorList>
    </citation>
    <scope>NUCLEOTIDE SEQUENCE</scope>
    <source>
        <strain evidence="2">NY0171</strain>
    </source>
</reference>
<accession>A0ABQ5K8U5</accession>
<gene>
    <name evidence="2" type="ORF">ADUPG1_013915</name>
</gene>
<feature type="region of interest" description="Disordered" evidence="1">
    <location>
        <begin position="1"/>
        <end position="21"/>
    </location>
</feature>
<protein>
    <submittedName>
        <fullName evidence="2">Uncharacterized protein</fullName>
    </submittedName>
</protein>
<evidence type="ECO:0000313" key="3">
    <source>
        <dbReference type="Proteomes" id="UP001057375"/>
    </source>
</evidence>
<evidence type="ECO:0000313" key="2">
    <source>
        <dbReference type="EMBL" id="GKT27590.1"/>
    </source>
</evidence>
<dbReference type="EMBL" id="BQXS01012756">
    <property type="protein sequence ID" value="GKT27590.1"/>
    <property type="molecule type" value="Genomic_DNA"/>
</dbReference>
<dbReference type="Proteomes" id="UP001057375">
    <property type="component" value="Unassembled WGS sequence"/>
</dbReference>
<name>A0ABQ5K8U5_9EUKA</name>